<gene>
    <name evidence="1" type="ORF">LMH87_000037</name>
</gene>
<accession>A0A9W8UKR5</accession>
<organism evidence="1 2">
    <name type="scientific">Akanthomyces muscarius</name>
    <name type="common">Entomopathogenic fungus</name>
    <name type="synonym">Lecanicillium muscarium</name>
    <dbReference type="NCBI Taxonomy" id="2231603"/>
    <lineage>
        <taxon>Eukaryota</taxon>
        <taxon>Fungi</taxon>
        <taxon>Dikarya</taxon>
        <taxon>Ascomycota</taxon>
        <taxon>Pezizomycotina</taxon>
        <taxon>Sordariomycetes</taxon>
        <taxon>Hypocreomycetidae</taxon>
        <taxon>Hypocreales</taxon>
        <taxon>Cordycipitaceae</taxon>
        <taxon>Akanthomyces</taxon>
    </lineage>
</organism>
<dbReference type="AlphaFoldDB" id="A0A9W8UKR5"/>
<dbReference type="KEGG" id="amus:LMH87_000037"/>
<name>A0A9W8UKR5_AKAMU</name>
<sequence length="66" mass="7077">MGKQGVRSDEEQHFTPNNNGICYPAPSNCGVLHIPANYASYIADGNELCVSRAPVVLLSFGTNKPL</sequence>
<reference evidence="1" key="1">
    <citation type="journal article" date="2023" name="Access Microbiol">
        <title>De-novo genome assembly for Akanthomyces muscarius, a biocontrol agent of insect agricultural pests.</title>
        <authorList>
            <person name="Erdos Z."/>
            <person name="Studholme D.J."/>
            <person name="Raymond B."/>
            <person name="Sharma M."/>
        </authorList>
    </citation>
    <scope>NUCLEOTIDE SEQUENCE</scope>
    <source>
        <strain evidence="1">Ve6</strain>
    </source>
</reference>
<protein>
    <submittedName>
        <fullName evidence="1">Uncharacterized protein</fullName>
    </submittedName>
</protein>
<dbReference type="GeneID" id="80887196"/>
<keyword evidence="2" id="KW-1185">Reference proteome</keyword>
<evidence type="ECO:0000313" key="2">
    <source>
        <dbReference type="Proteomes" id="UP001144673"/>
    </source>
</evidence>
<comment type="caution">
    <text evidence="1">The sequence shown here is derived from an EMBL/GenBank/DDBJ whole genome shotgun (WGS) entry which is preliminary data.</text>
</comment>
<dbReference type="EMBL" id="JAJHUN010000007">
    <property type="protein sequence ID" value="KAJ4154758.1"/>
    <property type="molecule type" value="Genomic_DNA"/>
</dbReference>
<dbReference type="Proteomes" id="UP001144673">
    <property type="component" value="Chromosome 6"/>
</dbReference>
<dbReference type="RefSeq" id="XP_056054882.1">
    <property type="nucleotide sequence ID" value="XM_056197880.1"/>
</dbReference>
<evidence type="ECO:0000313" key="1">
    <source>
        <dbReference type="EMBL" id="KAJ4154758.1"/>
    </source>
</evidence>
<proteinExistence type="predicted"/>